<gene>
    <name evidence="12" type="ORF">JCGZ_21902</name>
</gene>
<feature type="transmembrane region" description="Helical" evidence="10">
    <location>
        <begin position="143"/>
        <end position="161"/>
    </location>
</feature>
<dbReference type="SUPFAM" id="SSF47699">
    <property type="entry name" value="Bifunctional inhibitor/lipid-transfer protein/seed storage 2S albumin"/>
    <property type="match status" value="1"/>
</dbReference>
<dbReference type="Proteomes" id="UP000027138">
    <property type="component" value="Unassembled WGS sequence"/>
</dbReference>
<keyword evidence="10" id="KW-0812">Transmembrane</keyword>
<dbReference type="PRINTS" id="PR00382">
    <property type="entry name" value="LIPIDTRNSFER"/>
</dbReference>
<dbReference type="GO" id="GO:0006869">
    <property type="term" value="P:lipid transport"/>
    <property type="evidence" value="ECO:0007669"/>
    <property type="project" value="InterPro"/>
</dbReference>
<dbReference type="SMART" id="SM00499">
    <property type="entry name" value="AAI"/>
    <property type="match status" value="1"/>
</dbReference>
<evidence type="ECO:0000256" key="9">
    <source>
        <dbReference type="SAM" id="MobiDB-lite"/>
    </source>
</evidence>
<protein>
    <recommendedName>
        <fullName evidence="11">Bifunctional inhibitor/plant lipid transfer protein/seed storage helical domain-containing protein</fullName>
    </recommendedName>
</protein>
<proteinExistence type="inferred from homology"/>
<dbReference type="GO" id="GO:0008289">
    <property type="term" value="F:lipid binding"/>
    <property type="evidence" value="ECO:0007669"/>
    <property type="project" value="InterPro"/>
</dbReference>
<name>A0A067JC52_JATCU</name>
<sequence>MEIRRKELEIILTLAVIATFWLGANAQLSCRNVLISMSPCLNYITGNSTTPSSQCCTQLATVVRSRPRCLCQVLNGGASSLGVNVNQTQALALPNACNVKTPPISNCNGSSPAASPSGTPNSPSGGGSRSRPTADNGTSNGNSINFTFSLLFFLFFIAFHAPDSIS</sequence>
<evidence type="ECO:0000256" key="6">
    <source>
        <dbReference type="ARBA" id="ARBA00023157"/>
    </source>
</evidence>
<dbReference type="InterPro" id="IPR000528">
    <property type="entry name" value="Plant_nsLTP"/>
</dbReference>
<keyword evidence="10" id="KW-1133">Transmembrane helix</keyword>
<comment type="subcellular location">
    <subcellularLocation>
        <location evidence="1">Cell membrane</location>
        <topology evidence="1">Lipid-anchor</topology>
        <topology evidence="1">GPI-anchor</topology>
    </subcellularLocation>
</comment>
<dbReference type="InterPro" id="IPR036312">
    <property type="entry name" value="Bifun_inhib/LTP/seed_sf"/>
</dbReference>
<keyword evidence="5" id="KW-0732">Signal</keyword>
<dbReference type="PANTHER" id="PTHR33044">
    <property type="entry name" value="BIFUNCTIONAL INHIBITOR/LIPID-TRANSFER PROTEIN/SEED STORAGE 2S ALBUMIN SUPERFAMILY PROTEIN-RELATED"/>
    <property type="match status" value="1"/>
</dbReference>
<keyword evidence="3" id="KW-1003">Cell membrane</keyword>
<feature type="region of interest" description="Disordered" evidence="9">
    <location>
        <begin position="108"/>
        <end position="138"/>
    </location>
</feature>
<dbReference type="InterPro" id="IPR016140">
    <property type="entry name" value="Bifunc_inhib/LTP/seed_store"/>
</dbReference>
<dbReference type="EMBL" id="KK915662">
    <property type="protein sequence ID" value="KDP21431.1"/>
    <property type="molecule type" value="Genomic_DNA"/>
</dbReference>
<evidence type="ECO:0000313" key="13">
    <source>
        <dbReference type="Proteomes" id="UP000027138"/>
    </source>
</evidence>
<dbReference type="STRING" id="180498.A0A067JC52"/>
<evidence type="ECO:0000256" key="5">
    <source>
        <dbReference type="ARBA" id="ARBA00022729"/>
    </source>
</evidence>
<evidence type="ECO:0000256" key="3">
    <source>
        <dbReference type="ARBA" id="ARBA00022475"/>
    </source>
</evidence>
<evidence type="ECO:0000256" key="10">
    <source>
        <dbReference type="SAM" id="Phobius"/>
    </source>
</evidence>
<evidence type="ECO:0000256" key="4">
    <source>
        <dbReference type="ARBA" id="ARBA00022622"/>
    </source>
</evidence>
<keyword evidence="7" id="KW-0325">Glycoprotein</keyword>
<accession>A0A067JC52</accession>
<evidence type="ECO:0000259" key="11">
    <source>
        <dbReference type="SMART" id="SM00499"/>
    </source>
</evidence>
<evidence type="ECO:0000256" key="8">
    <source>
        <dbReference type="ARBA" id="ARBA00023288"/>
    </source>
</evidence>
<dbReference type="KEGG" id="jcu:105650225"/>
<dbReference type="GO" id="GO:0098552">
    <property type="term" value="C:side of membrane"/>
    <property type="evidence" value="ECO:0007669"/>
    <property type="project" value="UniProtKB-KW"/>
</dbReference>
<dbReference type="AlphaFoldDB" id="A0A067JC52"/>
<dbReference type="GO" id="GO:0005886">
    <property type="term" value="C:plasma membrane"/>
    <property type="evidence" value="ECO:0007669"/>
    <property type="project" value="UniProtKB-SubCell"/>
</dbReference>
<keyword evidence="8" id="KW-0449">Lipoprotein</keyword>
<keyword evidence="4" id="KW-0336">GPI-anchor</keyword>
<dbReference type="Pfam" id="PF14368">
    <property type="entry name" value="LTP_2"/>
    <property type="match status" value="1"/>
</dbReference>
<organism evidence="12 13">
    <name type="scientific">Jatropha curcas</name>
    <name type="common">Barbados nut</name>
    <dbReference type="NCBI Taxonomy" id="180498"/>
    <lineage>
        <taxon>Eukaryota</taxon>
        <taxon>Viridiplantae</taxon>
        <taxon>Streptophyta</taxon>
        <taxon>Embryophyta</taxon>
        <taxon>Tracheophyta</taxon>
        <taxon>Spermatophyta</taxon>
        <taxon>Magnoliopsida</taxon>
        <taxon>eudicotyledons</taxon>
        <taxon>Gunneridae</taxon>
        <taxon>Pentapetalae</taxon>
        <taxon>rosids</taxon>
        <taxon>fabids</taxon>
        <taxon>Malpighiales</taxon>
        <taxon>Euphorbiaceae</taxon>
        <taxon>Crotonoideae</taxon>
        <taxon>Jatropheae</taxon>
        <taxon>Jatropha</taxon>
    </lineage>
</organism>
<dbReference type="OrthoDB" id="911994at2759"/>
<evidence type="ECO:0000313" key="12">
    <source>
        <dbReference type="EMBL" id="KDP21431.1"/>
    </source>
</evidence>
<evidence type="ECO:0000256" key="1">
    <source>
        <dbReference type="ARBA" id="ARBA00004609"/>
    </source>
</evidence>
<dbReference type="Gene3D" id="1.10.110.10">
    <property type="entry name" value="Plant lipid-transfer and hydrophobic proteins"/>
    <property type="match status" value="1"/>
</dbReference>
<evidence type="ECO:0000256" key="2">
    <source>
        <dbReference type="ARBA" id="ARBA00009748"/>
    </source>
</evidence>
<dbReference type="CDD" id="cd00010">
    <property type="entry name" value="AAI_LTSS"/>
    <property type="match status" value="1"/>
</dbReference>
<dbReference type="FunFam" id="1.10.110.10:FF:000001">
    <property type="entry name" value="Bifunctional inhibitor/lipid-transfer protein/seed storage 2S albumin superfamily protein"/>
    <property type="match status" value="1"/>
</dbReference>
<reference evidence="12 13" key="1">
    <citation type="journal article" date="2014" name="PLoS ONE">
        <title>Global Analysis of Gene Expression Profiles in Physic Nut (Jatropha curcas L.) Seedlings Exposed to Salt Stress.</title>
        <authorList>
            <person name="Zhang L."/>
            <person name="Zhang C."/>
            <person name="Wu P."/>
            <person name="Chen Y."/>
            <person name="Li M."/>
            <person name="Jiang H."/>
            <person name="Wu G."/>
        </authorList>
    </citation>
    <scope>NUCLEOTIDE SEQUENCE [LARGE SCALE GENOMIC DNA]</scope>
    <source>
        <strain evidence="13">cv. GZQX0401</strain>
        <tissue evidence="12">Young leaves</tissue>
    </source>
</reference>
<keyword evidence="6" id="KW-1015">Disulfide bond</keyword>
<feature type="domain" description="Bifunctional inhibitor/plant lipid transfer protein/seed storage helical" evidence="11">
    <location>
        <begin position="30"/>
        <end position="107"/>
    </location>
</feature>
<dbReference type="InterPro" id="IPR043325">
    <property type="entry name" value="LTSS"/>
</dbReference>
<keyword evidence="10" id="KW-0472">Membrane</keyword>
<feature type="compositionally biased region" description="Low complexity" evidence="9">
    <location>
        <begin position="108"/>
        <end position="133"/>
    </location>
</feature>
<keyword evidence="13" id="KW-1185">Reference proteome</keyword>
<comment type="similarity">
    <text evidence="2">Belongs to the plant LTP family.</text>
</comment>
<evidence type="ECO:0000256" key="7">
    <source>
        <dbReference type="ARBA" id="ARBA00023180"/>
    </source>
</evidence>